<proteinExistence type="predicted"/>
<dbReference type="WBParaSite" id="HPLM_0000208601-mRNA-1">
    <property type="protein sequence ID" value="HPLM_0000208601-mRNA-1"/>
    <property type="gene ID" value="HPLM_0000208601"/>
</dbReference>
<evidence type="ECO:0000313" key="1">
    <source>
        <dbReference type="WBParaSite" id="HPLM_0000208601-mRNA-1"/>
    </source>
</evidence>
<dbReference type="AlphaFoldDB" id="A0A0N4VXR6"/>
<name>A0A0N4VXR6_HAEPC</name>
<accession>A0A0N4VXR6</accession>
<sequence>MEMVPSWKLDSMLSTRALTTEAEPIIHRKAVRCEFHPESVLEFNLNRKRTGKALGLSTVAVTLRVDLSSSISSKANKKETATLNNCVILMWANCGSFEHEFTDAIVNPLPVFTRNVKNFQRQQSFLWMGRDKFPNQIAQSKLIIHRYW</sequence>
<protein>
    <submittedName>
        <fullName evidence="1">Uncharacterized protein</fullName>
    </submittedName>
</protein>
<reference evidence="1" key="1">
    <citation type="submission" date="2017-02" db="UniProtKB">
        <authorList>
            <consortium name="WormBaseParasite"/>
        </authorList>
    </citation>
    <scope>IDENTIFICATION</scope>
</reference>
<organism evidence="1">
    <name type="scientific">Haemonchus placei</name>
    <name type="common">Barber's pole worm</name>
    <dbReference type="NCBI Taxonomy" id="6290"/>
    <lineage>
        <taxon>Eukaryota</taxon>
        <taxon>Metazoa</taxon>
        <taxon>Ecdysozoa</taxon>
        <taxon>Nematoda</taxon>
        <taxon>Chromadorea</taxon>
        <taxon>Rhabditida</taxon>
        <taxon>Rhabditina</taxon>
        <taxon>Rhabditomorpha</taxon>
        <taxon>Strongyloidea</taxon>
        <taxon>Trichostrongylidae</taxon>
        <taxon>Haemonchus</taxon>
    </lineage>
</organism>